<comment type="caution">
    <text evidence="1">The sequence shown here is derived from an EMBL/GenBank/DDBJ whole genome shotgun (WGS) entry which is preliminary data.</text>
</comment>
<protein>
    <submittedName>
        <fullName evidence="1">Uncharacterized protein</fullName>
    </submittedName>
</protein>
<dbReference type="AlphaFoldDB" id="A0A2G8JXE2"/>
<dbReference type="Proteomes" id="UP000230750">
    <property type="component" value="Unassembled WGS sequence"/>
</dbReference>
<organism evidence="1 2">
    <name type="scientific">Stichopus japonicus</name>
    <name type="common">Sea cucumber</name>
    <dbReference type="NCBI Taxonomy" id="307972"/>
    <lineage>
        <taxon>Eukaryota</taxon>
        <taxon>Metazoa</taxon>
        <taxon>Echinodermata</taxon>
        <taxon>Eleutherozoa</taxon>
        <taxon>Echinozoa</taxon>
        <taxon>Holothuroidea</taxon>
        <taxon>Aspidochirotacea</taxon>
        <taxon>Aspidochirotida</taxon>
        <taxon>Stichopodidae</taxon>
        <taxon>Apostichopus</taxon>
    </lineage>
</organism>
<gene>
    <name evidence="1" type="ORF">BSL78_22781</name>
</gene>
<accession>A0A2G8JXE2</accession>
<proteinExistence type="predicted"/>
<evidence type="ECO:0000313" key="2">
    <source>
        <dbReference type="Proteomes" id="UP000230750"/>
    </source>
</evidence>
<name>A0A2G8JXE2_STIJA</name>
<reference evidence="1 2" key="1">
    <citation type="journal article" date="2017" name="PLoS Biol.">
        <title>The sea cucumber genome provides insights into morphological evolution and visceral regeneration.</title>
        <authorList>
            <person name="Zhang X."/>
            <person name="Sun L."/>
            <person name="Yuan J."/>
            <person name="Sun Y."/>
            <person name="Gao Y."/>
            <person name="Zhang L."/>
            <person name="Li S."/>
            <person name="Dai H."/>
            <person name="Hamel J.F."/>
            <person name="Liu C."/>
            <person name="Yu Y."/>
            <person name="Liu S."/>
            <person name="Lin W."/>
            <person name="Guo K."/>
            <person name="Jin S."/>
            <person name="Xu P."/>
            <person name="Storey K.B."/>
            <person name="Huan P."/>
            <person name="Zhang T."/>
            <person name="Zhou Y."/>
            <person name="Zhang J."/>
            <person name="Lin C."/>
            <person name="Li X."/>
            <person name="Xing L."/>
            <person name="Huo D."/>
            <person name="Sun M."/>
            <person name="Wang L."/>
            <person name="Mercier A."/>
            <person name="Li F."/>
            <person name="Yang H."/>
            <person name="Xiang J."/>
        </authorList>
    </citation>
    <scope>NUCLEOTIDE SEQUENCE [LARGE SCALE GENOMIC DNA]</scope>
    <source>
        <strain evidence="1">Shaxun</strain>
        <tissue evidence="1">Muscle</tissue>
    </source>
</reference>
<evidence type="ECO:0000313" key="1">
    <source>
        <dbReference type="EMBL" id="PIK40355.1"/>
    </source>
</evidence>
<keyword evidence="2" id="KW-1185">Reference proteome</keyword>
<sequence length="81" mass="9080">MAFTLAVRLAQRNFTKSSLNVPLAAFGTHGGIHRDAVHPQKSRVSQFETPYTLADIGCKNKVETFRRRQGPPPTPSLKNRY</sequence>
<dbReference type="EMBL" id="MRZV01001131">
    <property type="protein sequence ID" value="PIK40355.1"/>
    <property type="molecule type" value="Genomic_DNA"/>
</dbReference>